<feature type="compositionally biased region" description="Basic and acidic residues" evidence="3">
    <location>
        <begin position="119"/>
        <end position="129"/>
    </location>
</feature>
<dbReference type="OrthoDB" id="307788at2"/>
<evidence type="ECO:0000313" key="4">
    <source>
        <dbReference type="EMBL" id="SIS42413.1"/>
    </source>
</evidence>
<evidence type="ECO:0000256" key="3">
    <source>
        <dbReference type="SAM" id="MobiDB-lite"/>
    </source>
</evidence>
<feature type="region of interest" description="Disordered" evidence="3">
    <location>
        <begin position="118"/>
        <end position="143"/>
    </location>
</feature>
<dbReference type="EMBL" id="FTOH01000001">
    <property type="protein sequence ID" value="SIS42413.1"/>
    <property type="molecule type" value="Genomic_DNA"/>
</dbReference>
<dbReference type="SUPFAM" id="SSF89919">
    <property type="entry name" value="Ribosome-binding factor A, RbfA"/>
    <property type="match status" value="1"/>
</dbReference>
<comment type="similarity">
    <text evidence="2">Belongs to the RbfA family.</text>
</comment>
<proteinExistence type="inferred from homology"/>
<dbReference type="Pfam" id="PF02033">
    <property type="entry name" value="RBFA"/>
    <property type="match status" value="1"/>
</dbReference>
<dbReference type="Gene3D" id="3.30.300.20">
    <property type="match status" value="1"/>
</dbReference>
<dbReference type="InterPro" id="IPR015946">
    <property type="entry name" value="KH_dom-like_a/b"/>
</dbReference>
<evidence type="ECO:0000256" key="1">
    <source>
        <dbReference type="ARBA" id="ARBA00022517"/>
    </source>
</evidence>
<gene>
    <name evidence="2" type="primary">rbfA</name>
    <name evidence="4" type="ORF">SAMN05421686_101182</name>
</gene>
<keyword evidence="1 2" id="KW-0690">Ribosome biogenesis</keyword>
<evidence type="ECO:0000256" key="2">
    <source>
        <dbReference type="HAMAP-Rule" id="MF_00003"/>
    </source>
</evidence>
<dbReference type="GO" id="GO:0043024">
    <property type="term" value="F:ribosomal small subunit binding"/>
    <property type="evidence" value="ECO:0007669"/>
    <property type="project" value="TreeGrafter"/>
</dbReference>
<dbReference type="Proteomes" id="UP000185639">
    <property type="component" value="Unassembled WGS sequence"/>
</dbReference>
<dbReference type="NCBIfam" id="TIGR00082">
    <property type="entry name" value="rbfA"/>
    <property type="match status" value="1"/>
</dbReference>
<dbReference type="InterPro" id="IPR023799">
    <property type="entry name" value="RbfA_dom_sf"/>
</dbReference>
<keyword evidence="2" id="KW-0963">Cytoplasm</keyword>
<dbReference type="STRING" id="484498.SAMN05421686_101182"/>
<dbReference type="GO" id="GO:0030490">
    <property type="term" value="P:maturation of SSU-rRNA"/>
    <property type="evidence" value="ECO:0007669"/>
    <property type="project" value="UniProtKB-UniRule"/>
</dbReference>
<name>A0A1N7IZ83_9GAMM</name>
<comment type="subcellular location">
    <subcellularLocation>
        <location evidence="2">Cytoplasm</location>
    </subcellularLocation>
</comment>
<comment type="function">
    <text evidence="2">One of several proteins that assist in the late maturation steps of the functional core of the 30S ribosomal subunit. Associates with free 30S ribosomal subunits (but not with 30S subunits that are part of 70S ribosomes or polysomes). Required for efficient processing of 16S rRNA. May interact with the 5'-terminal helix region of 16S rRNA.</text>
</comment>
<sequence>MPKDFSRTSRLGEQIQREVAQMIQFEMKNPKLGMVTLNSVKVAKDLGYADIYFTVMGAKGETDAEIRANTSKILNEAAGYLRSQLARILTTRVTPQLRFHYDETLERGHHLTGLIKQARAADDARHPDEASDDAATDGDDRQD</sequence>
<reference evidence="5" key="1">
    <citation type="submission" date="2017-01" db="EMBL/GenBank/DDBJ databases">
        <authorList>
            <person name="Varghese N."/>
            <person name="Submissions S."/>
        </authorList>
    </citation>
    <scope>NUCLEOTIDE SEQUENCE [LARGE SCALE GENOMIC DNA]</scope>
    <source>
        <strain evidence="5">DSM 24913</strain>
    </source>
</reference>
<accession>A0A1N7IZ83</accession>
<dbReference type="PANTHER" id="PTHR33515:SF1">
    <property type="entry name" value="RIBOSOME-BINDING FACTOR A, CHLOROPLASTIC-RELATED"/>
    <property type="match status" value="1"/>
</dbReference>
<organism evidence="4 5">
    <name type="scientific">Thalassolituus maritimus</name>
    <dbReference type="NCBI Taxonomy" id="484498"/>
    <lineage>
        <taxon>Bacteria</taxon>
        <taxon>Pseudomonadati</taxon>
        <taxon>Pseudomonadota</taxon>
        <taxon>Gammaproteobacteria</taxon>
        <taxon>Oceanospirillales</taxon>
        <taxon>Oceanospirillaceae</taxon>
        <taxon>Thalassolituus</taxon>
    </lineage>
</organism>
<comment type="subunit">
    <text evidence="2">Monomer. Binds 30S ribosomal subunits, but not 50S ribosomal subunits or 70S ribosomes.</text>
</comment>
<dbReference type="HAMAP" id="MF_00003">
    <property type="entry name" value="RbfA"/>
    <property type="match status" value="1"/>
</dbReference>
<evidence type="ECO:0000313" key="5">
    <source>
        <dbReference type="Proteomes" id="UP000185639"/>
    </source>
</evidence>
<dbReference type="RefSeq" id="WP_076513477.1">
    <property type="nucleotide sequence ID" value="NZ_FTOH01000001.1"/>
</dbReference>
<protein>
    <recommendedName>
        <fullName evidence="2">Ribosome-binding factor A</fullName>
    </recommendedName>
</protein>
<dbReference type="GO" id="GO:0005829">
    <property type="term" value="C:cytosol"/>
    <property type="evidence" value="ECO:0007669"/>
    <property type="project" value="TreeGrafter"/>
</dbReference>
<dbReference type="InterPro" id="IPR000238">
    <property type="entry name" value="RbfA"/>
</dbReference>
<dbReference type="AlphaFoldDB" id="A0A1N7IZ83"/>
<keyword evidence="5" id="KW-1185">Reference proteome</keyword>
<dbReference type="PANTHER" id="PTHR33515">
    <property type="entry name" value="RIBOSOME-BINDING FACTOR A, CHLOROPLASTIC-RELATED"/>
    <property type="match status" value="1"/>
</dbReference>